<evidence type="ECO:0000256" key="1">
    <source>
        <dbReference type="ARBA" id="ARBA00004651"/>
    </source>
</evidence>
<dbReference type="Proteomes" id="UP000320235">
    <property type="component" value="Unassembled WGS sequence"/>
</dbReference>
<feature type="transmembrane region" description="Helical" evidence="8">
    <location>
        <begin position="97"/>
        <end position="115"/>
    </location>
</feature>
<dbReference type="Pfam" id="PF07690">
    <property type="entry name" value="MFS_1"/>
    <property type="match status" value="1"/>
</dbReference>
<keyword evidence="4" id="KW-1003">Cell membrane</keyword>
<evidence type="ECO:0000256" key="8">
    <source>
        <dbReference type="SAM" id="Phobius"/>
    </source>
</evidence>
<keyword evidence="6 8" id="KW-1133">Transmembrane helix</keyword>
<feature type="transmembrane region" description="Helical" evidence="8">
    <location>
        <begin position="127"/>
        <end position="148"/>
    </location>
</feature>
<evidence type="ECO:0000259" key="9">
    <source>
        <dbReference type="PROSITE" id="PS50850"/>
    </source>
</evidence>
<dbReference type="Gene3D" id="1.20.1720.10">
    <property type="entry name" value="Multidrug resistance protein D"/>
    <property type="match status" value="1"/>
</dbReference>
<dbReference type="InterPro" id="IPR036259">
    <property type="entry name" value="MFS_trans_sf"/>
</dbReference>
<organism evidence="10 11">
    <name type="scientific">Microbacterium kyungheense</name>
    <dbReference type="NCBI Taxonomy" id="1263636"/>
    <lineage>
        <taxon>Bacteria</taxon>
        <taxon>Bacillati</taxon>
        <taxon>Actinomycetota</taxon>
        <taxon>Actinomycetes</taxon>
        <taxon>Micrococcales</taxon>
        <taxon>Microbacteriaceae</taxon>
        <taxon>Microbacterium</taxon>
    </lineage>
</organism>
<dbReference type="InterPro" id="IPR011701">
    <property type="entry name" value="MFS"/>
</dbReference>
<evidence type="ECO:0000256" key="6">
    <source>
        <dbReference type="ARBA" id="ARBA00022989"/>
    </source>
</evidence>
<feature type="transmembrane region" description="Helical" evidence="8">
    <location>
        <begin position="186"/>
        <end position="207"/>
    </location>
</feature>
<feature type="transmembrane region" description="Helical" evidence="8">
    <location>
        <begin position="473"/>
        <end position="493"/>
    </location>
</feature>
<feature type="transmembrane region" description="Helical" evidence="8">
    <location>
        <begin position="160"/>
        <end position="180"/>
    </location>
</feature>
<evidence type="ECO:0000256" key="4">
    <source>
        <dbReference type="ARBA" id="ARBA00022475"/>
    </source>
</evidence>
<feature type="transmembrane region" description="Helical" evidence="8">
    <location>
        <begin position="424"/>
        <end position="453"/>
    </location>
</feature>
<reference evidence="10 11" key="1">
    <citation type="submission" date="2019-06" db="EMBL/GenBank/DDBJ databases">
        <title>Sequencing the genomes of 1000 actinobacteria strains.</title>
        <authorList>
            <person name="Klenk H.-P."/>
        </authorList>
    </citation>
    <scope>NUCLEOTIDE SEQUENCE [LARGE SCALE GENOMIC DNA]</scope>
    <source>
        <strain evidence="10 11">DSM 105492</strain>
    </source>
</reference>
<feature type="transmembrane region" description="Helical" evidence="8">
    <location>
        <begin position="390"/>
        <end position="412"/>
    </location>
</feature>
<feature type="transmembrane region" description="Helical" evidence="8">
    <location>
        <begin position="365"/>
        <end position="384"/>
    </location>
</feature>
<evidence type="ECO:0000256" key="3">
    <source>
        <dbReference type="ARBA" id="ARBA00022448"/>
    </source>
</evidence>
<dbReference type="PANTHER" id="PTHR42718">
    <property type="entry name" value="MAJOR FACILITATOR SUPERFAMILY MULTIDRUG TRANSPORTER MFSC"/>
    <property type="match status" value="1"/>
</dbReference>
<dbReference type="GO" id="GO:0005886">
    <property type="term" value="C:plasma membrane"/>
    <property type="evidence" value="ECO:0007669"/>
    <property type="project" value="UniProtKB-SubCell"/>
</dbReference>
<comment type="subcellular location">
    <subcellularLocation>
        <location evidence="1">Cell membrane</location>
        <topology evidence="1">Multi-pass membrane protein</topology>
    </subcellularLocation>
</comment>
<comment type="similarity">
    <text evidence="2">Belongs to the major facilitator superfamily. EmrB family.</text>
</comment>
<keyword evidence="11" id="KW-1185">Reference proteome</keyword>
<dbReference type="GO" id="GO:0022857">
    <property type="term" value="F:transmembrane transporter activity"/>
    <property type="evidence" value="ECO:0007669"/>
    <property type="project" value="InterPro"/>
</dbReference>
<keyword evidence="5 8" id="KW-0812">Transmembrane</keyword>
<feature type="transmembrane region" description="Helical" evidence="8">
    <location>
        <begin position="251"/>
        <end position="277"/>
    </location>
</feature>
<dbReference type="AlphaFoldDB" id="A0A543F1Q5"/>
<keyword evidence="7 8" id="KW-0472">Membrane</keyword>
<evidence type="ECO:0000313" key="10">
    <source>
        <dbReference type="EMBL" id="TQM27787.1"/>
    </source>
</evidence>
<feature type="transmembrane region" description="Helical" evidence="8">
    <location>
        <begin position="298"/>
        <end position="325"/>
    </location>
</feature>
<evidence type="ECO:0000256" key="5">
    <source>
        <dbReference type="ARBA" id="ARBA00022692"/>
    </source>
</evidence>
<dbReference type="PROSITE" id="PS50850">
    <property type="entry name" value="MFS"/>
    <property type="match status" value="1"/>
</dbReference>
<proteinExistence type="inferred from homology"/>
<dbReference type="OrthoDB" id="9812221at2"/>
<dbReference type="InterPro" id="IPR004638">
    <property type="entry name" value="EmrB-like"/>
</dbReference>
<feature type="domain" description="Major facilitator superfamily (MFS) profile" evidence="9">
    <location>
        <begin position="32"/>
        <end position="497"/>
    </location>
</feature>
<evidence type="ECO:0000256" key="2">
    <source>
        <dbReference type="ARBA" id="ARBA00008537"/>
    </source>
</evidence>
<feature type="transmembrane region" description="Helical" evidence="8">
    <location>
        <begin position="32"/>
        <end position="58"/>
    </location>
</feature>
<dbReference type="CDD" id="cd17503">
    <property type="entry name" value="MFS_LmrB_MDR_like"/>
    <property type="match status" value="1"/>
</dbReference>
<evidence type="ECO:0000256" key="7">
    <source>
        <dbReference type="ARBA" id="ARBA00023136"/>
    </source>
</evidence>
<dbReference type="Gene3D" id="1.20.1250.20">
    <property type="entry name" value="MFS general substrate transporter like domains"/>
    <property type="match status" value="1"/>
</dbReference>
<sequence length="507" mass="52260">MAAVETTPGTGSIPAASMPGAAPALRPEESRVVWLLLAAAFVAILNETTMGVAIPHLITDLGITALAAQWLTTAFMLTMAVVIPITGFLLRRFTTRTMFVAAMGLFSVGTLIAFLSPGFTMLLVARVVQASGTAIMMPLLMTTLMTVVPPAIRGRMMGRVSIVMSLAPAIGPTLAGALLNNFEWRWIFGVVLPIAVVALVVGARWIHNLGETTHAPIDVLSVILSALGFGGLVFGLSQLGAGGHGGGADAAAANAASTTTLVVALTVGVIALGLFGWRQVVLQRKDDALLDLRVFRSANFSLSIAQMAIMSMAFFGAITVVPLYVQDVLGVDPLTTGLIVLPGALAMGLAGPFIGRIYDRWGTRILLVPGAVITSAMLWYYTTFTEATPVWVLAIAQTVLSIGLALSFTPLFTASLGSLQPKFYSYGSAVVGTAQQVAGAAGIALMFGVMAAATSSATEAGADAVTAGAAGTHAAFLTAAILSLPLLVGAFLIRKPADQPEGMPAGH</sequence>
<dbReference type="InterPro" id="IPR020846">
    <property type="entry name" value="MFS_dom"/>
</dbReference>
<accession>A0A543F1Q5</accession>
<comment type="caution">
    <text evidence="10">The sequence shown here is derived from an EMBL/GenBank/DDBJ whole genome shotgun (WGS) entry which is preliminary data.</text>
</comment>
<dbReference type="PANTHER" id="PTHR42718:SF9">
    <property type="entry name" value="MAJOR FACILITATOR SUPERFAMILY MULTIDRUG TRANSPORTER MFSC"/>
    <property type="match status" value="1"/>
</dbReference>
<keyword evidence="3" id="KW-0813">Transport</keyword>
<dbReference type="SUPFAM" id="SSF103473">
    <property type="entry name" value="MFS general substrate transporter"/>
    <property type="match status" value="1"/>
</dbReference>
<gene>
    <name evidence="10" type="ORF">FB391_1815</name>
</gene>
<dbReference type="RefSeq" id="WP_141894098.1">
    <property type="nucleotide sequence ID" value="NZ_BAABLH010000021.1"/>
</dbReference>
<dbReference type="EMBL" id="VFPE01000002">
    <property type="protein sequence ID" value="TQM27787.1"/>
    <property type="molecule type" value="Genomic_DNA"/>
</dbReference>
<protein>
    <submittedName>
        <fullName evidence="10">DHA2 family lincomycin resistance protein-like MFS transporter</fullName>
    </submittedName>
</protein>
<name>A0A543F1Q5_9MICO</name>
<feature type="transmembrane region" description="Helical" evidence="8">
    <location>
        <begin position="337"/>
        <end position="358"/>
    </location>
</feature>
<feature type="transmembrane region" description="Helical" evidence="8">
    <location>
        <begin position="70"/>
        <end position="90"/>
    </location>
</feature>
<feature type="transmembrane region" description="Helical" evidence="8">
    <location>
        <begin position="219"/>
        <end position="239"/>
    </location>
</feature>
<evidence type="ECO:0000313" key="11">
    <source>
        <dbReference type="Proteomes" id="UP000320235"/>
    </source>
</evidence>
<dbReference type="NCBIfam" id="TIGR00711">
    <property type="entry name" value="efflux_EmrB"/>
    <property type="match status" value="1"/>
</dbReference>